<gene>
    <name evidence="1" type="ORF">HAV00_19605</name>
</gene>
<protein>
    <recommendedName>
        <fullName evidence="3">Thioesterase family protein</fullName>
    </recommendedName>
</protein>
<dbReference type="EMBL" id="CP050066">
    <property type="protein sequence ID" value="QIP08332.1"/>
    <property type="molecule type" value="Genomic_DNA"/>
</dbReference>
<dbReference type="SUPFAM" id="SSF54637">
    <property type="entry name" value="Thioesterase/thiol ester dehydrase-isomerase"/>
    <property type="match status" value="1"/>
</dbReference>
<dbReference type="AlphaFoldDB" id="A0A6G9A777"/>
<sequence length="254" mass="27069">MVSLVIDRRFRGPPNSGNGGYVCGCLARHVAGDAEVTLRAPPPLERPLDVLTASDGTIELRENDKLLATAHVTGIDVPDVPKVSYEAAEEAVRRTPYDEQTHDLPACFVCGPARAHGDGLRIFAGPLQAGAVPGKPVVFAASWIPHGSLSGDDGYVAPEFVWAALDCPTGYCSVGARHLGLNGNETALLGRMAARIERRPRPGDRCVVTAWPTGREGRKLFAESALLSSEQDVLAVARTTWLLVDRQVQLGATT</sequence>
<name>A0A6G9A777_9BRAD</name>
<dbReference type="InterPro" id="IPR029069">
    <property type="entry name" value="HotDog_dom_sf"/>
</dbReference>
<dbReference type="Gene3D" id="3.10.129.10">
    <property type="entry name" value="Hotdog Thioesterase"/>
    <property type="match status" value="1"/>
</dbReference>
<reference evidence="1 2" key="1">
    <citation type="journal article" date="2020" name="Int. J. Syst. Evol. Microbiol.">
        <title>Description and complete genome sequences of Bradyrhizobium symbiodeficiens sp. nov., a non-symbiotic bacterium associated with legumes native to Canada.</title>
        <authorList>
            <person name="Bromfield E.S.P."/>
            <person name="Cloutier S."/>
            <person name="Nguyen H.D.T."/>
        </authorList>
    </citation>
    <scope>NUCLEOTIDE SEQUENCE [LARGE SCALE GENOMIC DNA]</scope>
    <source>
        <strain evidence="1 2">101S1MB</strain>
    </source>
</reference>
<evidence type="ECO:0008006" key="3">
    <source>
        <dbReference type="Google" id="ProtNLM"/>
    </source>
</evidence>
<dbReference type="RefSeq" id="WP_166468490.1">
    <property type="nucleotide sequence ID" value="NZ_CP050066.2"/>
</dbReference>
<proteinExistence type="predicted"/>
<evidence type="ECO:0000313" key="2">
    <source>
        <dbReference type="Proteomes" id="UP000500895"/>
    </source>
</evidence>
<accession>A0A6G9A777</accession>
<organism evidence="1 2">
    <name type="scientific">Bradyrhizobium symbiodeficiens</name>
    <dbReference type="NCBI Taxonomy" id="1404367"/>
    <lineage>
        <taxon>Bacteria</taxon>
        <taxon>Pseudomonadati</taxon>
        <taxon>Pseudomonadota</taxon>
        <taxon>Alphaproteobacteria</taxon>
        <taxon>Hyphomicrobiales</taxon>
        <taxon>Nitrobacteraceae</taxon>
        <taxon>Bradyrhizobium</taxon>
    </lineage>
</organism>
<dbReference type="Proteomes" id="UP000500895">
    <property type="component" value="Chromosome"/>
</dbReference>
<evidence type="ECO:0000313" key="1">
    <source>
        <dbReference type="EMBL" id="QIP08332.1"/>
    </source>
</evidence>